<dbReference type="FunFam" id="3.40.640.10:FF:000079">
    <property type="entry name" value="LPS biosynthesis protein"/>
    <property type="match status" value="1"/>
</dbReference>
<dbReference type="GO" id="GO:0030170">
    <property type="term" value="F:pyridoxal phosphate binding"/>
    <property type="evidence" value="ECO:0007669"/>
    <property type="project" value="TreeGrafter"/>
</dbReference>
<comment type="similarity">
    <text evidence="3 4">Belongs to the DegT/DnrJ/EryC1 family.</text>
</comment>
<dbReference type="InterPro" id="IPR015421">
    <property type="entry name" value="PyrdxlP-dep_Trfase_major"/>
</dbReference>
<organism evidence="5 6">
    <name type="scientific">Nitrospirillum amazonense</name>
    <dbReference type="NCBI Taxonomy" id="28077"/>
    <lineage>
        <taxon>Bacteria</taxon>
        <taxon>Pseudomonadati</taxon>
        <taxon>Pseudomonadota</taxon>
        <taxon>Alphaproteobacteria</taxon>
        <taxon>Rhodospirillales</taxon>
        <taxon>Azospirillaceae</taxon>
        <taxon>Nitrospirillum</taxon>
    </lineage>
</organism>
<evidence type="ECO:0000313" key="5">
    <source>
        <dbReference type="EMBL" id="TWB24558.1"/>
    </source>
</evidence>
<reference evidence="5 6" key="1">
    <citation type="submission" date="2019-06" db="EMBL/GenBank/DDBJ databases">
        <title>Genomic Encyclopedia of Type Strains, Phase IV (KMG-V): Genome sequencing to study the core and pangenomes of soil and plant-associated prokaryotes.</title>
        <authorList>
            <person name="Whitman W."/>
        </authorList>
    </citation>
    <scope>NUCLEOTIDE SEQUENCE [LARGE SCALE GENOMIC DNA]</scope>
    <source>
        <strain evidence="5 6">BR 11880</strain>
    </source>
</reference>
<evidence type="ECO:0000256" key="4">
    <source>
        <dbReference type="RuleBase" id="RU004508"/>
    </source>
</evidence>
<sequence>MSGSASNSKASALREQILDLVRDYYDLVHAPGPFIRGDSPVPVSGRAYQAQDMQFLVDSALDFWLTTGRFNDAFERRLGEVLQRKHVLTVNSGSSANLVAFAALTSHLLKDRALKPGDEVITCATGFPTTVNPTLQFGLVPVFLDIDIPTYNIDVTRLEEAVTPRTRAIMLAHTLGNPFNLDAVMAVARKHDLWVIEDCCDALGATYEGRPVGTFGDAGTLSFYPAHHITMGEGGAVFTDRPLLRRAMESIRDWGRDCYCPPGRDNTCGKRFQWQLGQLPEGYDHKYIYSHLGYNLKITDMQAAVGLSQLDHLDGFIAARRRNFTLLKQGLADLQDALILPEATPKAEPSWFGFPITLRDDVPFSRRDLVVHLDAHKIGTRQLFGGNLLRQPYMAGRPHRVVGTLSNSDAVMNRTFWIGVYPGLGKDAVEYAIDTIRTFIRR</sequence>
<dbReference type="RefSeq" id="WP_186457119.1">
    <property type="nucleotide sequence ID" value="NZ_VITN01000001.1"/>
</dbReference>
<dbReference type="GO" id="GO:0000271">
    <property type="term" value="P:polysaccharide biosynthetic process"/>
    <property type="evidence" value="ECO:0007669"/>
    <property type="project" value="TreeGrafter"/>
</dbReference>
<protein>
    <submittedName>
        <fullName evidence="5">CDP-6-deoxy-D-xylo-4-hexulose-3-dehydrase</fullName>
    </submittedName>
</protein>
<comment type="cofactor">
    <cofactor evidence="1">
        <name>pyridoxal 5'-phosphate</name>
        <dbReference type="ChEBI" id="CHEBI:597326"/>
    </cofactor>
</comment>
<dbReference type="CDD" id="cd00616">
    <property type="entry name" value="AHBA_syn"/>
    <property type="match status" value="1"/>
</dbReference>
<dbReference type="Gene3D" id="3.40.640.10">
    <property type="entry name" value="Type I PLP-dependent aspartate aminotransferase-like (Major domain)"/>
    <property type="match status" value="1"/>
</dbReference>
<comment type="caution">
    <text evidence="5">The sequence shown here is derived from an EMBL/GenBank/DDBJ whole genome shotgun (WGS) entry which is preliminary data.</text>
</comment>
<dbReference type="EMBL" id="VITN01000001">
    <property type="protein sequence ID" value="TWB24558.1"/>
    <property type="molecule type" value="Genomic_DNA"/>
</dbReference>
<name>A0A560FSE1_9PROT</name>
<dbReference type="AlphaFoldDB" id="A0A560FSE1"/>
<dbReference type="SUPFAM" id="SSF53383">
    <property type="entry name" value="PLP-dependent transferases"/>
    <property type="match status" value="1"/>
</dbReference>
<dbReference type="PANTHER" id="PTHR30244:SF34">
    <property type="entry name" value="DTDP-4-AMINO-4,6-DIDEOXYGALACTOSE TRANSAMINASE"/>
    <property type="match status" value="1"/>
</dbReference>
<evidence type="ECO:0000313" key="6">
    <source>
        <dbReference type="Proteomes" id="UP000319859"/>
    </source>
</evidence>
<dbReference type="PANTHER" id="PTHR30244">
    <property type="entry name" value="TRANSAMINASE"/>
    <property type="match status" value="1"/>
</dbReference>
<evidence type="ECO:0000256" key="2">
    <source>
        <dbReference type="ARBA" id="ARBA00022898"/>
    </source>
</evidence>
<dbReference type="Gene3D" id="3.90.1150.10">
    <property type="entry name" value="Aspartate Aminotransferase, domain 1"/>
    <property type="match status" value="1"/>
</dbReference>
<dbReference type="InterPro" id="IPR015422">
    <property type="entry name" value="PyrdxlP-dep_Trfase_small"/>
</dbReference>
<dbReference type="PIRSF" id="PIRSF000390">
    <property type="entry name" value="PLP_StrS"/>
    <property type="match status" value="1"/>
</dbReference>
<dbReference type="NCBIfam" id="NF011936">
    <property type="entry name" value="PRK15407.1"/>
    <property type="match status" value="1"/>
</dbReference>
<dbReference type="InterPro" id="IPR000653">
    <property type="entry name" value="DegT/StrS_aminotransferase"/>
</dbReference>
<gene>
    <name evidence="5" type="ORF">FBZ89_101184</name>
</gene>
<evidence type="ECO:0000256" key="3">
    <source>
        <dbReference type="ARBA" id="ARBA00037999"/>
    </source>
</evidence>
<dbReference type="GO" id="GO:0008483">
    <property type="term" value="F:transaminase activity"/>
    <property type="evidence" value="ECO:0007669"/>
    <property type="project" value="TreeGrafter"/>
</dbReference>
<proteinExistence type="inferred from homology"/>
<keyword evidence="2 4" id="KW-0663">Pyridoxal phosphate</keyword>
<dbReference type="Pfam" id="PF01041">
    <property type="entry name" value="DegT_DnrJ_EryC1"/>
    <property type="match status" value="1"/>
</dbReference>
<dbReference type="InterPro" id="IPR015424">
    <property type="entry name" value="PyrdxlP-dep_Trfase"/>
</dbReference>
<dbReference type="Proteomes" id="UP000319859">
    <property type="component" value="Unassembled WGS sequence"/>
</dbReference>
<evidence type="ECO:0000256" key="1">
    <source>
        <dbReference type="ARBA" id="ARBA00001933"/>
    </source>
</evidence>
<accession>A0A560FSE1</accession>